<dbReference type="Proteomes" id="UP000440498">
    <property type="component" value="Unassembled WGS sequence"/>
</dbReference>
<feature type="domain" description="ABC-type transport auxiliary lipoprotein component" evidence="2">
    <location>
        <begin position="41"/>
        <end position="194"/>
    </location>
</feature>
<feature type="transmembrane region" description="Helical" evidence="1">
    <location>
        <begin position="47"/>
        <end position="65"/>
    </location>
</feature>
<dbReference type="Gene3D" id="3.40.50.10610">
    <property type="entry name" value="ABC-type transport auxiliary lipoprotein component"/>
    <property type="match status" value="1"/>
</dbReference>
<keyword evidence="1" id="KW-1133">Transmembrane helix</keyword>
<organism evidence="3 4">
    <name type="scientific">Rugamonas aquatica</name>
    <dbReference type="NCBI Taxonomy" id="2743357"/>
    <lineage>
        <taxon>Bacteria</taxon>
        <taxon>Pseudomonadati</taxon>
        <taxon>Pseudomonadota</taxon>
        <taxon>Betaproteobacteria</taxon>
        <taxon>Burkholderiales</taxon>
        <taxon>Oxalobacteraceae</taxon>
        <taxon>Telluria group</taxon>
        <taxon>Rugamonas</taxon>
    </lineage>
</organism>
<protein>
    <submittedName>
        <fullName evidence="3">ABC transporter</fullName>
    </submittedName>
</protein>
<evidence type="ECO:0000259" key="2">
    <source>
        <dbReference type="Pfam" id="PF03886"/>
    </source>
</evidence>
<gene>
    <name evidence="3" type="ORF">GEV02_29240</name>
</gene>
<dbReference type="AlphaFoldDB" id="A0A6A7NAR2"/>
<dbReference type="Pfam" id="PF03886">
    <property type="entry name" value="ABC_trans_aux"/>
    <property type="match status" value="1"/>
</dbReference>
<evidence type="ECO:0000256" key="1">
    <source>
        <dbReference type="SAM" id="Phobius"/>
    </source>
</evidence>
<dbReference type="RefSeq" id="WP_152841354.1">
    <property type="nucleotide sequence ID" value="NZ_WHUG01000019.1"/>
</dbReference>
<evidence type="ECO:0000313" key="3">
    <source>
        <dbReference type="EMBL" id="MQA42229.1"/>
    </source>
</evidence>
<accession>A0A6A7NAR2</accession>
<reference evidence="3 4" key="1">
    <citation type="submission" date="2019-10" db="EMBL/GenBank/DDBJ databases">
        <title>Two novel species isolated from a subtropical stream in China.</title>
        <authorList>
            <person name="Lu H."/>
        </authorList>
    </citation>
    <scope>NUCLEOTIDE SEQUENCE [LARGE SCALE GENOMIC DNA]</scope>
    <source>
        <strain evidence="3 4">FT29W</strain>
    </source>
</reference>
<dbReference type="SUPFAM" id="SSF159594">
    <property type="entry name" value="XCC0632-like"/>
    <property type="match status" value="1"/>
</dbReference>
<dbReference type="PROSITE" id="PS51257">
    <property type="entry name" value="PROKAR_LIPOPROTEIN"/>
    <property type="match status" value="1"/>
</dbReference>
<sequence length="204" mass="21423">MTSAIRNAIAILAATVGMTVLLAGCASKGQPTAQYDFGPLPQPQAKAGAAIGSIIVADIVGPAALDTERMQYRLLYADARQSRPYAYNQWTATPFQLMTQRMKAQIAQAGVKVLSTTDAAASPTVLRMEVNDFAQNFDSATSSTGIVNLRASLFRNHKLVDQKTFVRSSAAPSPDAAGGARALAEATDAVTADVLAWLAALPPQ</sequence>
<proteinExistence type="predicted"/>
<keyword evidence="1" id="KW-0812">Transmembrane</keyword>
<evidence type="ECO:0000313" key="4">
    <source>
        <dbReference type="Proteomes" id="UP000440498"/>
    </source>
</evidence>
<dbReference type="EMBL" id="WHUG01000019">
    <property type="protein sequence ID" value="MQA42229.1"/>
    <property type="molecule type" value="Genomic_DNA"/>
</dbReference>
<name>A0A6A7NAR2_9BURK</name>
<keyword evidence="4" id="KW-1185">Reference proteome</keyword>
<dbReference type="InterPro" id="IPR005586">
    <property type="entry name" value="ABC_trans_aux"/>
</dbReference>
<keyword evidence="1" id="KW-0472">Membrane</keyword>
<comment type="caution">
    <text evidence="3">The sequence shown here is derived from an EMBL/GenBank/DDBJ whole genome shotgun (WGS) entry which is preliminary data.</text>
</comment>